<dbReference type="InterPro" id="IPR017853">
    <property type="entry name" value="GH"/>
</dbReference>
<dbReference type="Pfam" id="PF02055">
    <property type="entry name" value="Glyco_hydro_30"/>
    <property type="match status" value="1"/>
</dbReference>
<keyword evidence="3" id="KW-0378">Hydrolase</keyword>
<dbReference type="FunFam" id="3.20.20.80:FF:000126">
    <property type="entry name" value="Glucosylceramidase"/>
    <property type="match status" value="1"/>
</dbReference>
<evidence type="ECO:0000256" key="5">
    <source>
        <dbReference type="SAM" id="Phobius"/>
    </source>
</evidence>
<dbReference type="EMBL" id="MZMZ02002858">
    <property type="protein sequence ID" value="RQM23833.1"/>
    <property type="molecule type" value="Genomic_DNA"/>
</dbReference>
<dbReference type="AlphaFoldDB" id="W4G5G5"/>
<keyword evidence="5" id="KW-0472">Membrane</keyword>
<gene>
    <name evidence="9" type="ORF">B5M09_003748</name>
    <name evidence="8" type="ORF">H257_11210</name>
</gene>
<keyword evidence="5" id="KW-1133">Transmembrane helix</keyword>
<dbReference type="Pfam" id="PF17189">
    <property type="entry name" value="Glyco_hydro_30C"/>
    <property type="match status" value="1"/>
</dbReference>
<keyword evidence="10" id="KW-1185">Reference proteome</keyword>
<dbReference type="RefSeq" id="XP_009836390.1">
    <property type="nucleotide sequence ID" value="XM_009838088.1"/>
</dbReference>
<dbReference type="PROSITE" id="PS50231">
    <property type="entry name" value="RICIN_B_LECTIN"/>
    <property type="match status" value="1"/>
</dbReference>
<proteinExistence type="inferred from homology"/>
<dbReference type="SUPFAM" id="SSF50370">
    <property type="entry name" value="Ricin B-like lectins"/>
    <property type="match status" value="1"/>
</dbReference>
<dbReference type="GO" id="GO:0004348">
    <property type="term" value="F:glucosylceramidase activity"/>
    <property type="evidence" value="ECO:0007669"/>
    <property type="project" value="InterPro"/>
</dbReference>
<reference evidence="8" key="1">
    <citation type="submission" date="2013-12" db="EMBL/GenBank/DDBJ databases">
        <title>The Genome Sequence of Aphanomyces astaci APO3.</title>
        <authorList>
            <consortium name="The Broad Institute Genomics Platform"/>
            <person name="Russ C."/>
            <person name="Tyler B."/>
            <person name="van West P."/>
            <person name="Dieguez-Uribeondo J."/>
            <person name="Young S.K."/>
            <person name="Zeng Q."/>
            <person name="Gargeya S."/>
            <person name="Fitzgerald M."/>
            <person name="Abouelleil A."/>
            <person name="Alvarado L."/>
            <person name="Chapman S.B."/>
            <person name="Gainer-Dewar J."/>
            <person name="Goldberg J."/>
            <person name="Griggs A."/>
            <person name="Gujja S."/>
            <person name="Hansen M."/>
            <person name="Howarth C."/>
            <person name="Imamovic A."/>
            <person name="Ireland A."/>
            <person name="Larimer J."/>
            <person name="McCowan C."/>
            <person name="Murphy C."/>
            <person name="Pearson M."/>
            <person name="Poon T.W."/>
            <person name="Priest M."/>
            <person name="Roberts A."/>
            <person name="Saif S."/>
            <person name="Shea T."/>
            <person name="Sykes S."/>
            <person name="Wortman J."/>
            <person name="Nusbaum C."/>
            <person name="Birren B."/>
        </authorList>
    </citation>
    <scope>NUCLEOTIDE SEQUENCE [LARGE SCALE GENOMIC DNA]</scope>
    <source>
        <strain evidence="8">APO3</strain>
    </source>
</reference>
<evidence type="ECO:0000313" key="10">
    <source>
        <dbReference type="Proteomes" id="UP000284702"/>
    </source>
</evidence>
<dbReference type="OrthoDB" id="2160638at2759"/>
<organism evidence="8">
    <name type="scientific">Aphanomyces astaci</name>
    <name type="common">Crayfish plague agent</name>
    <dbReference type="NCBI Taxonomy" id="112090"/>
    <lineage>
        <taxon>Eukaryota</taxon>
        <taxon>Sar</taxon>
        <taxon>Stramenopiles</taxon>
        <taxon>Oomycota</taxon>
        <taxon>Saprolegniomycetes</taxon>
        <taxon>Saprolegniales</taxon>
        <taxon>Verrucalvaceae</taxon>
        <taxon>Aphanomyces</taxon>
    </lineage>
</organism>
<feature type="transmembrane region" description="Helical" evidence="5">
    <location>
        <begin position="70"/>
        <end position="91"/>
    </location>
</feature>
<dbReference type="InterPro" id="IPR001139">
    <property type="entry name" value="Glyco_hydro_30"/>
</dbReference>
<dbReference type="GO" id="GO:0016020">
    <property type="term" value="C:membrane"/>
    <property type="evidence" value="ECO:0007669"/>
    <property type="project" value="GOC"/>
</dbReference>
<dbReference type="Gene3D" id="2.80.10.50">
    <property type="match status" value="1"/>
</dbReference>
<dbReference type="PANTHER" id="PTHR11069">
    <property type="entry name" value="GLUCOSYLCERAMIDASE"/>
    <property type="match status" value="1"/>
</dbReference>
<feature type="compositionally biased region" description="Low complexity" evidence="4">
    <location>
        <begin position="34"/>
        <end position="48"/>
    </location>
</feature>
<evidence type="ECO:0000256" key="4">
    <source>
        <dbReference type="SAM" id="MobiDB-lite"/>
    </source>
</evidence>
<dbReference type="VEuPathDB" id="FungiDB:H257_11210"/>
<dbReference type="InterPro" id="IPR035992">
    <property type="entry name" value="Ricin_B-like_lectins"/>
</dbReference>
<dbReference type="Proteomes" id="UP000284702">
    <property type="component" value="Unassembled WGS sequence"/>
</dbReference>
<protein>
    <submittedName>
        <fullName evidence="8">Uncharacterized protein</fullName>
    </submittedName>
</protein>
<dbReference type="InterPro" id="IPR033452">
    <property type="entry name" value="GH30_C"/>
</dbReference>
<evidence type="ECO:0000313" key="9">
    <source>
        <dbReference type="EMBL" id="RQM23833.1"/>
    </source>
</evidence>
<dbReference type="InterPro" id="IPR033453">
    <property type="entry name" value="Glyco_hydro_30_TIM-barrel"/>
</dbReference>
<feature type="domain" description="Glycosyl hydrolase family 30 beta sandwich" evidence="7">
    <location>
        <begin position="686"/>
        <end position="739"/>
    </location>
</feature>
<accession>W4G5G5</accession>
<feature type="region of interest" description="Disordered" evidence="4">
    <location>
        <begin position="29"/>
        <end position="48"/>
    </location>
</feature>
<dbReference type="Gene3D" id="2.60.40.1180">
    <property type="entry name" value="Golgi alpha-mannosidase II"/>
    <property type="match status" value="1"/>
</dbReference>
<evidence type="ECO:0000256" key="3">
    <source>
        <dbReference type="ARBA" id="ARBA00022801"/>
    </source>
</evidence>
<dbReference type="STRING" id="112090.W4G5G5"/>
<feature type="domain" description="Glycosyl hydrolase family 30 TIM-barrel" evidence="6">
    <location>
        <begin position="160"/>
        <end position="512"/>
    </location>
</feature>
<evidence type="ECO:0000256" key="2">
    <source>
        <dbReference type="ARBA" id="ARBA00022729"/>
    </source>
</evidence>
<dbReference type="InterPro" id="IPR013780">
    <property type="entry name" value="Glyco_hydro_b"/>
</dbReference>
<dbReference type="SUPFAM" id="SSF51445">
    <property type="entry name" value="(Trans)glycosidases"/>
    <property type="match status" value="1"/>
</dbReference>
<dbReference type="Gene3D" id="3.20.20.80">
    <property type="entry name" value="Glycosidases"/>
    <property type="match status" value="1"/>
</dbReference>
<dbReference type="GO" id="GO:0006680">
    <property type="term" value="P:glucosylceramide catabolic process"/>
    <property type="evidence" value="ECO:0007669"/>
    <property type="project" value="TreeGrafter"/>
</dbReference>
<keyword evidence="2" id="KW-0732">Signal</keyword>
<comment type="similarity">
    <text evidence="1">Belongs to the glycosyl hydrolase 30 family.</text>
</comment>
<dbReference type="EMBL" id="KI913145">
    <property type="protein sequence ID" value="ETV74284.1"/>
    <property type="molecule type" value="Genomic_DNA"/>
</dbReference>
<evidence type="ECO:0000259" key="7">
    <source>
        <dbReference type="Pfam" id="PF17189"/>
    </source>
</evidence>
<dbReference type="PRINTS" id="PR00843">
    <property type="entry name" value="GLHYDRLASE30"/>
</dbReference>
<evidence type="ECO:0000256" key="1">
    <source>
        <dbReference type="ARBA" id="ARBA00005382"/>
    </source>
</evidence>
<dbReference type="PANTHER" id="PTHR11069:SF23">
    <property type="entry name" value="LYSOSOMAL ACID GLUCOSYLCERAMIDASE"/>
    <property type="match status" value="1"/>
</dbReference>
<dbReference type="GeneID" id="20813206"/>
<name>W4G5G5_APHAT</name>
<evidence type="ECO:0000313" key="8">
    <source>
        <dbReference type="EMBL" id="ETV74284.1"/>
    </source>
</evidence>
<sequence>MSSPTVTKISKLGQMGQRPAQFEIFHMERKHASPRASPTAASAANPSRTQYGSMPVVTMKRTNAWFKRHALPIAVGAAIALSFGVCIVHHVTFDASPTSSTTTSQLSSSSSFLHVVETSFDSGHLTQSIHHAPLRPSSHQKGDATSSHILVDTSTTFQHIVGFGGAFTEASALQFQRLPRHKQDDVLRLYFSPAADGGAAYSVGRVPMNSCDFSPSSYSFDDVDGDTLLEHFDMSVTHDTDAMIPLIQRALSLNPDMKLFLSPWSPPAWMKMPDASGKLDMLGSAQPYGLNPAFQSSWALYFSKFISAYKGYGINFWGLTPQNEPQQPAPWEACLYDDSTQAAFIADFLGPTIRRDHPHVKILIFDHNRGNVHMWAQGVYNHSAVAPFVDGVAFHWYDNTRDLDGVQNHEHVNQTHHLDPTKLLLATEAAHCPGVATGPQAWDRGVRYAHDILQDLSHHAGGWVDWNLMLDHQGGPNKLGNTCDAPVIVHPDGQDFTVQPMFHYIKHFSGYIPPGSTRIKSRVHVKFTTADSRGGDVGELAARFPAGAYGCDRSSRQRIVRTSDAKLQVANTSLCIDVVAEPWLGNRIELVECQYTSNSWTFGLEDGTISFEAIARPQISTNETQDVETNAGGGCLTHRNGALEDGGRLTLEPCMAADKAAQTWMFDGAALVNPSSEHCVTAGYAFVQAVAFTTPDKASVLVVLNEHPWEDVSFDIVVQDGKHQQSVPTVVPKGSIRTFVW</sequence>
<evidence type="ECO:0000259" key="6">
    <source>
        <dbReference type="Pfam" id="PF02055"/>
    </source>
</evidence>
<keyword evidence="5" id="KW-0812">Transmembrane</keyword>
<reference evidence="9 10" key="2">
    <citation type="submission" date="2018-07" db="EMBL/GenBank/DDBJ databases">
        <title>Annotation of Aphanomyces astaci genome assembly.</title>
        <authorList>
            <person name="Studholme D.J."/>
        </authorList>
    </citation>
    <scope>NUCLEOTIDE SEQUENCE [LARGE SCALE GENOMIC DNA]</scope>
    <source>
        <strain evidence="9">Pc</strain>
    </source>
</reference>